<accession>A0A0K0D759</accession>
<name>A0A0K0D759_ANGCA</name>
<keyword evidence="2" id="KW-1185">Reference proteome</keyword>
<feature type="region of interest" description="Disordered" evidence="1">
    <location>
        <begin position="240"/>
        <end position="271"/>
    </location>
</feature>
<dbReference type="Pfam" id="PF01674">
    <property type="entry name" value="Lipase_2"/>
    <property type="match status" value="1"/>
</dbReference>
<protein>
    <submittedName>
        <fullName evidence="3">YDG domain-containing protein</fullName>
    </submittedName>
</protein>
<dbReference type="PANTHER" id="PTHR32015:SF8">
    <property type="entry name" value="LIPASE"/>
    <property type="match status" value="1"/>
</dbReference>
<dbReference type="GO" id="GO:0016298">
    <property type="term" value="F:lipase activity"/>
    <property type="evidence" value="ECO:0007669"/>
    <property type="project" value="TreeGrafter"/>
</dbReference>
<evidence type="ECO:0000313" key="2">
    <source>
        <dbReference type="Proteomes" id="UP000035642"/>
    </source>
</evidence>
<dbReference type="PANTHER" id="PTHR32015">
    <property type="entry name" value="FASTING INDUCED LIPASE"/>
    <property type="match status" value="1"/>
</dbReference>
<dbReference type="Gene3D" id="3.40.50.1820">
    <property type="entry name" value="alpha/beta hydrolase"/>
    <property type="match status" value="1"/>
</dbReference>
<dbReference type="Proteomes" id="UP000035642">
    <property type="component" value="Unassembled WGS sequence"/>
</dbReference>
<reference evidence="3" key="2">
    <citation type="submission" date="2017-02" db="UniProtKB">
        <authorList>
            <consortium name="WormBaseParasite"/>
        </authorList>
    </citation>
    <scope>IDENTIFICATION</scope>
</reference>
<dbReference type="InterPro" id="IPR002918">
    <property type="entry name" value="Lipase_EstA/Esterase_EstB"/>
</dbReference>
<proteinExistence type="predicted"/>
<dbReference type="GO" id="GO:0016042">
    <property type="term" value="P:lipid catabolic process"/>
    <property type="evidence" value="ECO:0007669"/>
    <property type="project" value="InterPro"/>
</dbReference>
<feature type="compositionally biased region" description="Polar residues" evidence="1">
    <location>
        <begin position="241"/>
        <end position="271"/>
    </location>
</feature>
<evidence type="ECO:0000313" key="3">
    <source>
        <dbReference type="WBParaSite" id="ACAC_0000590401-mRNA-1"/>
    </source>
</evidence>
<reference evidence="2" key="1">
    <citation type="submission" date="2012-09" db="EMBL/GenBank/DDBJ databases">
        <authorList>
            <person name="Martin A.A."/>
        </authorList>
    </citation>
    <scope>NUCLEOTIDE SEQUENCE</scope>
</reference>
<dbReference type="WBParaSite" id="ACAC_0000590401-mRNA-1">
    <property type="protein sequence ID" value="ACAC_0000590401-mRNA-1"/>
    <property type="gene ID" value="ACAC_0000590401"/>
</dbReference>
<evidence type="ECO:0000256" key="1">
    <source>
        <dbReference type="SAM" id="MobiDB-lite"/>
    </source>
</evidence>
<organism evidence="2 3">
    <name type="scientific">Angiostrongylus cantonensis</name>
    <name type="common">Rat lungworm</name>
    <dbReference type="NCBI Taxonomy" id="6313"/>
    <lineage>
        <taxon>Eukaryota</taxon>
        <taxon>Metazoa</taxon>
        <taxon>Ecdysozoa</taxon>
        <taxon>Nematoda</taxon>
        <taxon>Chromadorea</taxon>
        <taxon>Rhabditida</taxon>
        <taxon>Rhabditina</taxon>
        <taxon>Rhabditomorpha</taxon>
        <taxon>Strongyloidea</taxon>
        <taxon>Metastrongylidae</taxon>
        <taxon>Angiostrongylus</taxon>
    </lineage>
</organism>
<sequence>MFLYIFTVLKLDRNLLRAIEERICFDTKNNLGVPLTRYIDTFVGISGPNHGMTFKVAGLPVPTCALGTLPICDRVIGLYSGFCPMESDFLHDINGKYHYEGDRVYSIYSHADEKIGYKVCDKVTASIDGEDGHKSFRNLLHDDTLKTTHDLQISMIKGRFRNRNAKMDSINRRIGVLRDQHYPKAGNKWMPSLEDSKEMHSEGIKVSDEVLPINELEEMLESQKTSIQNIRRFYRGHEYDSSNMDQTNSLSSKKPQHANNEPLSHLNTDEK</sequence>
<dbReference type="InterPro" id="IPR029058">
    <property type="entry name" value="AB_hydrolase_fold"/>
</dbReference>
<dbReference type="AlphaFoldDB" id="A0A0K0D759"/>